<accession>A0AAJ4TC27</accession>
<organism evidence="2 3">
    <name type="scientific">Agrobacterium tumefaciens</name>
    <dbReference type="NCBI Taxonomy" id="358"/>
    <lineage>
        <taxon>Bacteria</taxon>
        <taxon>Pseudomonadati</taxon>
        <taxon>Pseudomonadota</taxon>
        <taxon>Alphaproteobacteria</taxon>
        <taxon>Hyphomicrobiales</taxon>
        <taxon>Rhizobiaceae</taxon>
        <taxon>Rhizobium/Agrobacterium group</taxon>
        <taxon>Agrobacterium</taxon>
        <taxon>Agrobacterium tumefaciens complex</taxon>
    </lineage>
</organism>
<sequence length="77" mass="8764">MSKEKTENMVLRTVYLPKALDNQLKNEAFRQSKSKGELIRDLVQMSLENIDKKQNVQTSVSSKQKSTKTTSADVSPY</sequence>
<reference evidence="2" key="1">
    <citation type="submission" date="2020-02" db="EMBL/GenBank/DDBJ databases">
        <title>Unexpected conservation and global transmission of agrobacterial virulence plasmids.</title>
        <authorList>
            <person name="Weisberg A.J."/>
            <person name="Davis E.W. II"/>
            <person name="Tabima J.R."/>
            <person name="Belcher M.S."/>
            <person name="Miller M."/>
            <person name="Kuo C.-H."/>
            <person name="Loper J.E."/>
            <person name="Grunwald N.J."/>
            <person name="Putnam M.L."/>
            <person name="Chang J.H."/>
        </authorList>
    </citation>
    <scope>NUCLEOTIDE SEQUENCE</scope>
    <source>
        <strain evidence="2">Q15/94</strain>
    </source>
</reference>
<feature type="compositionally biased region" description="Low complexity" evidence="1">
    <location>
        <begin position="55"/>
        <end position="71"/>
    </location>
</feature>
<gene>
    <name evidence="2" type="ORF">G6M86_20105</name>
</gene>
<proteinExistence type="predicted"/>
<dbReference type="RefSeq" id="WP_209691971.1">
    <property type="nucleotide sequence ID" value="NZ_CP049217.1"/>
</dbReference>
<protein>
    <submittedName>
        <fullName evidence="2">Uncharacterized protein</fullName>
    </submittedName>
</protein>
<name>A0AAJ4TC27_AGRTU</name>
<evidence type="ECO:0000313" key="3">
    <source>
        <dbReference type="Proteomes" id="UP000663946"/>
    </source>
</evidence>
<evidence type="ECO:0000313" key="2">
    <source>
        <dbReference type="EMBL" id="QTG15554.1"/>
    </source>
</evidence>
<feature type="region of interest" description="Disordered" evidence="1">
    <location>
        <begin position="50"/>
        <end position="77"/>
    </location>
</feature>
<dbReference type="Proteomes" id="UP000663946">
    <property type="component" value="Chromosome 2"/>
</dbReference>
<dbReference type="SUPFAM" id="SSF47598">
    <property type="entry name" value="Ribbon-helix-helix"/>
    <property type="match status" value="1"/>
</dbReference>
<dbReference type="EMBL" id="CP049217">
    <property type="protein sequence ID" value="QTG15554.1"/>
    <property type="molecule type" value="Genomic_DNA"/>
</dbReference>
<dbReference type="InterPro" id="IPR010985">
    <property type="entry name" value="Ribbon_hlx_hlx"/>
</dbReference>
<dbReference type="AlphaFoldDB" id="A0AAJ4TC27"/>
<dbReference type="GO" id="GO:0006355">
    <property type="term" value="P:regulation of DNA-templated transcription"/>
    <property type="evidence" value="ECO:0007669"/>
    <property type="project" value="InterPro"/>
</dbReference>
<evidence type="ECO:0000256" key="1">
    <source>
        <dbReference type="SAM" id="MobiDB-lite"/>
    </source>
</evidence>